<reference evidence="3" key="3">
    <citation type="submission" date="2020-03" db="EMBL/GenBank/DDBJ databases">
        <title>SpeciesPrimer: A bioinformatics pipeline dedicated to the design of qPCR primers for the quantification of bacterial species.</title>
        <authorList>
            <person name="Dreier M."/>
            <person name="Berthoud H."/>
            <person name="Shani N."/>
            <person name="Wechsler D."/>
            <person name="Junier P."/>
        </authorList>
    </citation>
    <scope>NUCLEOTIDE SEQUENCE [LARGE SCALE GENOMIC DNA]</scope>
    <source>
        <strain evidence="3">FAM13073</strain>
    </source>
</reference>
<dbReference type="EMBL" id="WENB01000001">
    <property type="protein sequence ID" value="KAF0415109.1"/>
    <property type="molecule type" value="Genomic_DNA"/>
</dbReference>
<evidence type="ECO:0008006" key="5">
    <source>
        <dbReference type="Google" id="ProtNLM"/>
    </source>
</evidence>
<evidence type="ECO:0000313" key="3">
    <source>
        <dbReference type="Proteomes" id="UP000472573"/>
    </source>
</evidence>
<comment type="caution">
    <text evidence="2">The sequence shown here is derived from an EMBL/GenBank/DDBJ whole genome shotgun (WGS) entry which is preliminary data.</text>
</comment>
<keyword evidence="3" id="KW-1185">Reference proteome</keyword>
<reference evidence="1 3" key="1">
    <citation type="submission" date="2019-10" db="EMBL/GenBank/DDBJ databases">
        <authorList>
            <person name="Irmler S."/>
            <person name="Berthoud H."/>
            <person name="Roetschi A."/>
            <person name="Arias E."/>
            <person name="Shani N."/>
            <person name="Wuethrich D."/>
            <person name="Bruggmann R."/>
        </authorList>
    </citation>
    <scope>NUCLEOTIDE SEQUENCE [LARGE SCALE GENOMIC DNA]</scope>
    <source>
        <strain evidence="1 3">FAM13073</strain>
    </source>
</reference>
<dbReference type="RefSeq" id="WP_159251223.1">
    <property type="nucleotide sequence ID" value="NZ_JABJXG010000014.1"/>
</dbReference>
<reference evidence="2" key="4">
    <citation type="submission" date="2020-11" db="EMBL/GenBank/DDBJ databases">
        <title>Antibiotic susceptibility profiles of Pediococcus pentosaceus from various origins and their implications for the safety assessment of strains with food-technology applications.</title>
        <authorList>
            <person name="Shani N."/>
            <person name="Oberhaensli S."/>
            <person name="Arias E."/>
        </authorList>
    </citation>
    <scope>NUCLEOTIDE SEQUENCE</scope>
    <source>
        <strain evidence="2">FAM 19164</strain>
    </source>
</reference>
<organism evidence="2 4">
    <name type="scientific">Pediococcus pentosaceus</name>
    <dbReference type="NCBI Taxonomy" id="1255"/>
    <lineage>
        <taxon>Bacteria</taxon>
        <taxon>Bacillati</taxon>
        <taxon>Bacillota</taxon>
        <taxon>Bacilli</taxon>
        <taxon>Lactobacillales</taxon>
        <taxon>Lactobacillaceae</taxon>
        <taxon>Pediococcus</taxon>
    </lineage>
</organism>
<dbReference type="Proteomes" id="UP000472573">
    <property type="component" value="Unassembled WGS sequence"/>
</dbReference>
<accession>A0A6L5A582</accession>
<evidence type="ECO:0000313" key="1">
    <source>
        <dbReference type="EMBL" id="KAF0415109.1"/>
    </source>
</evidence>
<reference evidence="1" key="2">
    <citation type="submission" date="2019-12" db="EMBL/GenBank/DDBJ databases">
        <title>SpeciesPrimer: A bioinformatics pipeline dedicated to the design of qPCR primers for the quantification of bacterial species.</title>
        <authorList>
            <person name="Dreier M."/>
            <person name="Berthoud H."/>
            <person name="Shani N."/>
            <person name="Wechsler D."/>
            <person name="Junier P."/>
        </authorList>
    </citation>
    <scope>NUCLEOTIDE SEQUENCE</scope>
    <source>
        <strain evidence="1">FAM13073</strain>
    </source>
</reference>
<sequence length="60" mass="6968">MWEHKWIDEHLFSTLPLLKIPKPMKIRFPVSGGTKWCVSFKTMDQQGNGNRHGYIVGVNI</sequence>
<evidence type="ECO:0000313" key="2">
    <source>
        <dbReference type="EMBL" id="MBF7126426.1"/>
    </source>
</evidence>
<protein>
    <recommendedName>
        <fullName evidence="5">Transposase</fullName>
    </recommendedName>
</protein>
<dbReference type="Proteomes" id="UP000743107">
    <property type="component" value="Unassembled WGS sequence"/>
</dbReference>
<evidence type="ECO:0000313" key="4">
    <source>
        <dbReference type="Proteomes" id="UP000743107"/>
    </source>
</evidence>
<dbReference type="AlphaFoldDB" id="A0A6L5A582"/>
<name>A0A6L5A582_PEDPE</name>
<gene>
    <name evidence="1" type="ORF">GBO79_01970</name>
    <name evidence="2" type="ORF">ITQ97_01055</name>
</gene>
<proteinExistence type="predicted"/>
<dbReference type="EMBL" id="JADOFV010000001">
    <property type="protein sequence ID" value="MBF7126426.1"/>
    <property type="molecule type" value="Genomic_DNA"/>
</dbReference>